<protein>
    <submittedName>
        <fullName evidence="1">Uncharacterized protein</fullName>
    </submittedName>
</protein>
<accession>A0ACB0IAC5</accession>
<sequence>MGFQILVLTYFLMSLVIVQHGICQRINVGTSFVQRNGTHFILNGKPHYVNGFNSYWLMIFASDPSTRFKVTSTFQQASQHGLNLGRTWAYNDGDYKALQISPGFYDENVFRALDFVISEARKYGVQLILGLVNNWPDLGGKQKYVEWARERGQTVKSEYDFFTHPVIKQYYKNHVKVVLTRKNTINGMLYKDDPTIFAWELINEPHYENDTSGKSIQNWVGEMAAYVKSIDKNHLLEIGLEGYYGETMPKKKQFNPNPNYIPSGTDFISNNQIPQIDFATIHLYPDEWLPNSNKTVINEFVDKWIESHIEDSNTILGKPIIIAEFGKSSNSSRHSIAKRNSYFRKIYKAISTSAFSGGSCAGGIFWQLLSQGMDNYGDGFQVIFENHPSTAKVIKHQSKKMSKIKIV</sequence>
<keyword evidence="2" id="KW-1185">Reference proteome</keyword>
<name>A0ACB0IAC5_TRIPR</name>
<evidence type="ECO:0000313" key="2">
    <source>
        <dbReference type="Proteomes" id="UP001177021"/>
    </source>
</evidence>
<comment type="caution">
    <text evidence="1">The sequence shown here is derived from an EMBL/GenBank/DDBJ whole genome shotgun (WGS) entry which is preliminary data.</text>
</comment>
<proteinExistence type="predicted"/>
<dbReference type="Proteomes" id="UP001177021">
    <property type="component" value="Unassembled WGS sequence"/>
</dbReference>
<reference evidence="1" key="1">
    <citation type="submission" date="2023-10" db="EMBL/GenBank/DDBJ databases">
        <authorList>
            <person name="Rodriguez Cubillos JULIANA M."/>
            <person name="De Vega J."/>
        </authorList>
    </citation>
    <scope>NUCLEOTIDE SEQUENCE</scope>
</reference>
<dbReference type="EMBL" id="CASHSV030000001">
    <property type="protein sequence ID" value="CAJ2628925.1"/>
    <property type="molecule type" value="Genomic_DNA"/>
</dbReference>
<organism evidence="1 2">
    <name type="scientific">Trifolium pratense</name>
    <name type="common">Red clover</name>
    <dbReference type="NCBI Taxonomy" id="57577"/>
    <lineage>
        <taxon>Eukaryota</taxon>
        <taxon>Viridiplantae</taxon>
        <taxon>Streptophyta</taxon>
        <taxon>Embryophyta</taxon>
        <taxon>Tracheophyta</taxon>
        <taxon>Spermatophyta</taxon>
        <taxon>Magnoliopsida</taxon>
        <taxon>eudicotyledons</taxon>
        <taxon>Gunneridae</taxon>
        <taxon>Pentapetalae</taxon>
        <taxon>rosids</taxon>
        <taxon>fabids</taxon>
        <taxon>Fabales</taxon>
        <taxon>Fabaceae</taxon>
        <taxon>Papilionoideae</taxon>
        <taxon>50 kb inversion clade</taxon>
        <taxon>NPAAA clade</taxon>
        <taxon>Hologalegina</taxon>
        <taxon>IRL clade</taxon>
        <taxon>Trifolieae</taxon>
        <taxon>Trifolium</taxon>
    </lineage>
</organism>
<gene>
    <name evidence="1" type="ORF">MILVUS5_LOCUS1015</name>
</gene>
<evidence type="ECO:0000313" key="1">
    <source>
        <dbReference type="EMBL" id="CAJ2628925.1"/>
    </source>
</evidence>